<keyword evidence="3" id="KW-1185">Reference proteome</keyword>
<evidence type="ECO:0000313" key="3">
    <source>
        <dbReference type="Proteomes" id="UP001499978"/>
    </source>
</evidence>
<proteinExistence type="predicted"/>
<name>A0ABP6AEK8_9ACTN</name>
<sequence>MHLRSQPLVASTRTVAAAVTGILVITAGTAAVAQAADANIRIVGGNGAAEVVCGNVAVAQQLANKRRIPMQANRCTANSAGGSVELANVEIYVKAAARAANQGNRVLAALDAAAAGTANDQCARYRASNQQSNRCLAEGHSGNTNLSGVTHVYRDAQGSVKRRTLDDLVLGASSLPAPTAACRNVVTDAVNQQDDCVSTGGAPSWSLTGVDARVGGALRQNINIEIRGGSARSYIYCFNYTDGTGKVRQLNVCDARARAGDITLRNVVIHTES</sequence>
<comment type="caution">
    <text evidence="2">The sequence shown here is derived from an EMBL/GenBank/DDBJ whole genome shotgun (WGS) entry which is preliminary data.</text>
</comment>
<evidence type="ECO:0000256" key="1">
    <source>
        <dbReference type="SAM" id="SignalP"/>
    </source>
</evidence>
<feature type="chain" id="PRO_5047043288" evidence="1">
    <location>
        <begin position="36"/>
        <end position="273"/>
    </location>
</feature>
<protein>
    <submittedName>
        <fullName evidence="2">Uncharacterized protein</fullName>
    </submittedName>
</protein>
<accession>A0ABP6AEK8</accession>
<dbReference type="Proteomes" id="UP001499978">
    <property type="component" value="Unassembled WGS sequence"/>
</dbReference>
<gene>
    <name evidence="2" type="ORF">GCM10010201_09380</name>
</gene>
<feature type="signal peptide" evidence="1">
    <location>
        <begin position="1"/>
        <end position="35"/>
    </location>
</feature>
<evidence type="ECO:0000313" key="2">
    <source>
        <dbReference type="EMBL" id="GAA2515230.1"/>
    </source>
</evidence>
<keyword evidence="1" id="KW-0732">Signal</keyword>
<organism evidence="2 3">
    <name type="scientific">Pilimelia columellifera subsp. columellifera</name>
    <dbReference type="NCBI Taxonomy" id="706583"/>
    <lineage>
        <taxon>Bacteria</taxon>
        <taxon>Bacillati</taxon>
        <taxon>Actinomycetota</taxon>
        <taxon>Actinomycetes</taxon>
        <taxon>Micromonosporales</taxon>
        <taxon>Micromonosporaceae</taxon>
        <taxon>Pilimelia</taxon>
    </lineage>
</organism>
<reference evidence="3" key="1">
    <citation type="journal article" date="2019" name="Int. J. Syst. Evol. Microbiol.">
        <title>The Global Catalogue of Microorganisms (GCM) 10K type strain sequencing project: providing services to taxonomists for standard genome sequencing and annotation.</title>
        <authorList>
            <consortium name="The Broad Institute Genomics Platform"/>
            <consortium name="The Broad Institute Genome Sequencing Center for Infectious Disease"/>
            <person name="Wu L."/>
            <person name="Ma J."/>
        </authorList>
    </citation>
    <scope>NUCLEOTIDE SEQUENCE [LARGE SCALE GENOMIC DNA]</scope>
    <source>
        <strain evidence="3">JCM 3367</strain>
    </source>
</reference>
<dbReference type="EMBL" id="BAAARY010000003">
    <property type="protein sequence ID" value="GAA2515230.1"/>
    <property type="molecule type" value="Genomic_DNA"/>
</dbReference>